<dbReference type="PANTHER" id="PTHR43542:SF1">
    <property type="entry name" value="METHYLTRANSFERASE"/>
    <property type="match status" value="1"/>
</dbReference>
<dbReference type="GO" id="GO:0003676">
    <property type="term" value="F:nucleic acid binding"/>
    <property type="evidence" value="ECO:0007669"/>
    <property type="project" value="InterPro"/>
</dbReference>
<dbReference type="PANTHER" id="PTHR43542">
    <property type="entry name" value="METHYLTRANSFERASE"/>
    <property type="match status" value="1"/>
</dbReference>
<dbReference type="SUPFAM" id="SSF53335">
    <property type="entry name" value="S-adenosyl-L-methionine-dependent methyltransferases"/>
    <property type="match status" value="1"/>
</dbReference>
<dbReference type="CDD" id="cd02440">
    <property type="entry name" value="AdoMet_MTases"/>
    <property type="match status" value="1"/>
</dbReference>
<keyword evidence="4" id="KW-1185">Reference proteome</keyword>
<evidence type="ECO:0000313" key="3">
    <source>
        <dbReference type="EMBL" id="ACB95989.1"/>
    </source>
</evidence>
<dbReference type="Proteomes" id="UP000001695">
    <property type="component" value="Chromosome"/>
</dbReference>
<dbReference type="KEGG" id="bid:Bind_2378"/>
<evidence type="ECO:0000313" key="4">
    <source>
        <dbReference type="Proteomes" id="UP000001695"/>
    </source>
</evidence>
<proteinExistence type="predicted"/>
<dbReference type="InterPro" id="IPR004398">
    <property type="entry name" value="RNA_MeTrfase_RsmD"/>
</dbReference>
<evidence type="ECO:0000256" key="1">
    <source>
        <dbReference type="ARBA" id="ARBA00022603"/>
    </source>
</evidence>
<name>B2IHU6_BEII9</name>
<dbReference type="Pfam" id="PF03602">
    <property type="entry name" value="Cons_hypoth95"/>
    <property type="match status" value="1"/>
</dbReference>
<accession>B2IHU6</accession>
<dbReference type="PIRSF" id="PIRSF004553">
    <property type="entry name" value="CHP00095"/>
    <property type="match status" value="1"/>
</dbReference>
<gene>
    <name evidence="3" type="ordered locus">Bind_2378</name>
</gene>
<dbReference type="EMBL" id="CP001016">
    <property type="protein sequence ID" value="ACB95989.1"/>
    <property type="molecule type" value="Genomic_DNA"/>
</dbReference>
<dbReference type="eggNOG" id="COG0742">
    <property type="taxonomic scope" value="Bacteria"/>
</dbReference>
<dbReference type="PROSITE" id="PS00092">
    <property type="entry name" value="N6_MTASE"/>
    <property type="match status" value="1"/>
</dbReference>
<dbReference type="InterPro" id="IPR029063">
    <property type="entry name" value="SAM-dependent_MTases_sf"/>
</dbReference>
<dbReference type="STRING" id="395963.Bind_2378"/>
<dbReference type="GO" id="GO:0031167">
    <property type="term" value="P:rRNA methylation"/>
    <property type="evidence" value="ECO:0007669"/>
    <property type="project" value="InterPro"/>
</dbReference>
<dbReference type="Gene3D" id="3.40.50.150">
    <property type="entry name" value="Vaccinia Virus protein VP39"/>
    <property type="match status" value="1"/>
</dbReference>
<dbReference type="AlphaFoldDB" id="B2IHU6"/>
<sequence>MRIIGGRFKGRVLKGPTTSAIRPTSDRLRETLFNILDHSYDDPIREANILDIFAGTGAIACEALSRGARFALLIEENKAAQALISANLNTLGLTDQAQIQRRDARRLGPLTRDAKFGFAFLDPPYGQGLVTPVLESLHKGGWLEPGALVVIEESAETPLILPASYRLVETRTYGETQLLFARYQEGPRDA</sequence>
<reference evidence="4" key="1">
    <citation type="submission" date="2008-03" db="EMBL/GenBank/DDBJ databases">
        <title>Complete sequence of chromosome of Beijerinckia indica subsp. indica ATCC 9039.</title>
        <authorList>
            <consortium name="US DOE Joint Genome Institute"/>
            <person name="Copeland A."/>
            <person name="Lucas S."/>
            <person name="Lapidus A."/>
            <person name="Glavina del Rio T."/>
            <person name="Dalin E."/>
            <person name="Tice H."/>
            <person name="Bruce D."/>
            <person name="Goodwin L."/>
            <person name="Pitluck S."/>
            <person name="LaButti K."/>
            <person name="Schmutz J."/>
            <person name="Larimer F."/>
            <person name="Land M."/>
            <person name="Hauser L."/>
            <person name="Kyrpides N."/>
            <person name="Mikhailova N."/>
            <person name="Dunfield P.F."/>
            <person name="Dedysh S.N."/>
            <person name="Liesack W."/>
            <person name="Saw J.H."/>
            <person name="Alam M."/>
            <person name="Chen Y."/>
            <person name="Murrell J.C."/>
            <person name="Richardson P."/>
        </authorList>
    </citation>
    <scope>NUCLEOTIDE SEQUENCE [LARGE SCALE GENOMIC DNA]</scope>
    <source>
        <strain evidence="4">ATCC 9039 / DSM 1715 / NCIMB 8712</strain>
    </source>
</reference>
<protein>
    <submittedName>
        <fullName evidence="3">Methyltransferase</fullName>
    </submittedName>
</protein>
<dbReference type="GO" id="GO:0008168">
    <property type="term" value="F:methyltransferase activity"/>
    <property type="evidence" value="ECO:0007669"/>
    <property type="project" value="UniProtKB-KW"/>
</dbReference>
<dbReference type="NCBIfam" id="TIGR00095">
    <property type="entry name" value="16S rRNA (guanine(966)-N(2))-methyltransferase RsmD"/>
    <property type="match status" value="1"/>
</dbReference>
<reference evidence="3 4" key="2">
    <citation type="journal article" date="2010" name="J. Bacteriol.">
        <title>Complete genome sequence of Beijerinckia indica subsp. indica.</title>
        <authorList>
            <person name="Tamas I."/>
            <person name="Dedysh S.N."/>
            <person name="Liesack W."/>
            <person name="Stott M.B."/>
            <person name="Alam M."/>
            <person name="Murrell J.C."/>
            <person name="Dunfield P.F."/>
        </authorList>
    </citation>
    <scope>NUCLEOTIDE SEQUENCE [LARGE SCALE GENOMIC DNA]</scope>
    <source>
        <strain evidence="4">ATCC 9039 / DSM 1715 / NCIMB 8712</strain>
    </source>
</reference>
<dbReference type="InterPro" id="IPR002052">
    <property type="entry name" value="DNA_methylase_N6_adenine_CS"/>
</dbReference>
<dbReference type="OrthoDB" id="9803017at2"/>
<keyword evidence="2 3" id="KW-0808">Transferase</keyword>
<organism evidence="3 4">
    <name type="scientific">Beijerinckia indica subsp. indica (strain ATCC 9039 / DSM 1715 / NCIMB 8712)</name>
    <dbReference type="NCBI Taxonomy" id="395963"/>
    <lineage>
        <taxon>Bacteria</taxon>
        <taxon>Pseudomonadati</taxon>
        <taxon>Pseudomonadota</taxon>
        <taxon>Alphaproteobacteria</taxon>
        <taxon>Hyphomicrobiales</taxon>
        <taxon>Beijerinckiaceae</taxon>
        <taxon>Beijerinckia</taxon>
    </lineage>
</organism>
<dbReference type="HOGENOM" id="CLU_075826_1_1_5"/>
<keyword evidence="1 3" id="KW-0489">Methyltransferase</keyword>
<evidence type="ECO:0000256" key="2">
    <source>
        <dbReference type="ARBA" id="ARBA00022679"/>
    </source>
</evidence>
<dbReference type="RefSeq" id="WP_012385342.1">
    <property type="nucleotide sequence ID" value="NC_010581.1"/>
</dbReference>